<dbReference type="InterPro" id="IPR018253">
    <property type="entry name" value="DnaJ_domain_CS"/>
</dbReference>
<evidence type="ECO:0000313" key="5">
    <source>
        <dbReference type="Proteomes" id="UP001276150"/>
    </source>
</evidence>
<dbReference type="Pfam" id="PF01556">
    <property type="entry name" value="DnaJ_C"/>
    <property type="match status" value="1"/>
</dbReference>
<dbReference type="Gene3D" id="1.10.287.110">
    <property type="entry name" value="DnaJ domain"/>
    <property type="match status" value="1"/>
</dbReference>
<dbReference type="CDD" id="cd06257">
    <property type="entry name" value="DnaJ"/>
    <property type="match status" value="1"/>
</dbReference>
<evidence type="ECO:0000259" key="3">
    <source>
        <dbReference type="PROSITE" id="PS50076"/>
    </source>
</evidence>
<evidence type="ECO:0000313" key="4">
    <source>
        <dbReference type="EMBL" id="MDV6373236.1"/>
    </source>
</evidence>
<sequence length="318" mass="33517">MAYKDYYDVLGVSRGASDADIKSAYRKGAKKYHPDKNAGDEKSADRFKEIGEAYAVLNDPEKRKVYDQFGHTGQVPPGYGDMGGGFPGGGGNFQGGDFAGFDPGQFSDFFQGLFGQAARGRPGAAGMGGMGGGFPGGQQAHLEDLLGGLGGAGQQRRFVQNVEGELQVTLEEAFAGSDEVINVDGKRLSLRVPAGTRDGARLRLAGQGPGGGDVLLTIRVLENARFDLDGDHLTTTADVPAPVAALGGDITVQTLGGRGGLSIPPGSSGGRRMRLRGQGWPRKDGSRGDLYVRLNVTVPATPSDEEKELYRQLRDLQK</sequence>
<name>A0ABU4DLD3_9DEIO</name>
<dbReference type="InterPro" id="IPR001623">
    <property type="entry name" value="DnaJ_domain"/>
</dbReference>
<dbReference type="InterPro" id="IPR008971">
    <property type="entry name" value="HSP40/DnaJ_pept-bd"/>
</dbReference>
<keyword evidence="1" id="KW-0143">Chaperone</keyword>
<organism evidence="4 5">
    <name type="scientific">Deinococcus arenicola</name>
    <dbReference type="NCBI Taxonomy" id="2994950"/>
    <lineage>
        <taxon>Bacteria</taxon>
        <taxon>Thermotogati</taxon>
        <taxon>Deinococcota</taxon>
        <taxon>Deinococci</taxon>
        <taxon>Deinococcales</taxon>
        <taxon>Deinococcaceae</taxon>
        <taxon>Deinococcus</taxon>
    </lineage>
</organism>
<evidence type="ECO:0000256" key="2">
    <source>
        <dbReference type="SAM" id="MobiDB-lite"/>
    </source>
</evidence>
<dbReference type="PROSITE" id="PS00636">
    <property type="entry name" value="DNAJ_1"/>
    <property type="match status" value="1"/>
</dbReference>
<feature type="domain" description="J" evidence="3">
    <location>
        <begin position="5"/>
        <end position="70"/>
    </location>
</feature>
<dbReference type="CDD" id="cd10747">
    <property type="entry name" value="DnaJ_C"/>
    <property type="match status" value="1"/>
</dbReference>
<dbReference type="SUPFAM" id="SSF49493">
    <property type="entry name" value="HSP40/DnaJ peptide-binding domain"/>
    <property type="match status" value="2"/>
</dbReference>
<comment type="caution">
    <text evidence="4">The sequence shown here is derived from an EMBL/GenBank/DDBJ whole genome shotgun (WGS) entry which is preliminary data.</text>
</comment>
<dbReference type="InterPro" id="IPR036869">
    <property type="entry name" value="J_dom_sf"/>
</dbReference>
<dbReference type="InterPro" id="IPR002939">
    <property type="entry name" value="DnaJ_C"/>
</dbReference>
<dbReference type="PANTHER" id="PTHR43096:SF52">
    <property type="entry name" value="DNAJ HOMOLOG 1, MITOCHONDRIAL-RELATED"/>
    <property type="match status" value="1"/>
</dbReference>
<dbReference type="Gene3D" id="2.60.260.20">
    <property type="entry name" value="Urease metallochaperone UreE, N-terminal domain"/>
    <property type="match status" value="2"/>
</dbReference>
<feature type="region of interest" description="Disordered" evidence="2">
    <location>
        <begin position="256"/>
        <end position="286"/>
    </location>
</feature>
<keyword evidence="5" id="KW-1185">Reference proteome</keyword>
<dbReference type="SUPFAM" id="SSF46565">
    <property type="entry name" value="Chaperone J-domain"/>
    <property type="match status" value="1"/>
</dbReference>
<dbReference type="RefSeq" id="WP_317638525.1">
    <property type="nucleotide sequence ID" value="NZ_JAPMIV010000001.1"/>
</dbReference>
<reference evidence="4 5" key="1">
    <citation type="submission" date="2022-11" db="EMBL/GenBank/DDBJ databases">
        <title>Deinococcus ZS9-10, Low Temperature and Draught-tolerating, UV-resistant Bacteria from Continental Antarctica.</title>
        <authorList>
            <person name="Cheng L."/>
        </authorList>
    </citation>
    <scope>NUCLEOTIDE SEQUENCE [LARGE SCALE GENOMIC DNA]</scope>
    <source>
        <strain evidence="4 5">ZS9-10</strain>
    </source>
</reference>
<dbReference type="PROSITE" id="PS50076">
    <property type="entry name" value="DNAJ_2"/>
    <property type="match status" value="1"/>
</dbReference>
<gene>
    <name evidence="4" type="ORF">ORD21_01300</name>
</gene>
<dbReference type="SMART" id="SM00271">
    <property type="entry name" value="DnaJ"/>
    <property type="match status" value="1"/>
</dbReference>
<accession>A0ABU4DLD3</accession>
<dbReference type="Proteomes" id="UP001276150">
    <property type="component" value="Unassembled WGS sequence"/>
</dbReference>
<evidence type="ECO:0000256" key="1">
    <source>
        <dbReference type="ARBA" id="ARBA00023186"/>
    </source>
</evidence>
<dbReference type="EMBL" id="JAPMIV010000001">
    <property type="protein sequence ID" value="MDV6373236.1"/>
    <property type="molecule type" value="Genomic_DNA"/>
</dbReference>
<dbReference type="Pfam" id="PF00226">
    <property type="entry name" value="DnaJ"/>
    <property type="match status" value="1"/>
</dbReference>
<dbReference type="PANTHER" id="PTHR43096">
    <property type="entry name" value="DNAJ HOMOLOG 1, MITOCHONDRIAL-RELATED"/>
    <property type="match status" value="1"/>
</dbReference>
<proteinExistence type="predicted"/>
<protein>
    <submittedName>
        <fullName evidence="4">DnaJ domain-containing protein</fullName>
    </submittedName>
</protein>
<dbReference type="PRINTS" id="PR00625">
    <property type="entry name" value="JDOMAIN"/>
</dbReference>